<feature type="compositionally biased region" description="Polar residues" evidence="1">
    <location>
        <begin position="138"/>
        <end position="151"/>
    </location>
</feature>
<feature type="region of interest" description="Disordered" evidence="1">
    <location>
        <begin position="1"/>
        <end position="48"/>
    </location>
</feature>
<evidence type="ECO:0000313" key="3">
    <source>
        <dbReference type="EMBL" id="KAG0257726.1"/>
    </source>
</evidence>
<dbReference type="OrthoDB" id="2444150at2759"/>
<protein>
    <submittedName>
        <fullName evidence="3">Uncharacterized protein</fullName>
    </submittedName>
</protein>
<feature type="compositionally biased region" description="Polar residues" evidence="1">
    <location>
        <begin position="517"/>
        <end position="528"/>
    </location>
</feature>
<dbReference type="AlphaFoldDB" id="A0A9P6U3J2"/>
<dbReference type="EMBL" id="JAAAJA010000248">
    <property type="protein sequence ID" value="KAG0257726.1"/>
    <property type="molecule type" value="Genomic_DNA"/>
</dbReference>
<feature type="region of interest" description="Disordered" evidence="1">
    <location>
        <begin position="394"/>
        <end position="636"/>
    </location>
</feature>
<evidence type="ECO:0000256" key="1">
    <source>
        <dbReference type="SAM" id="MobiDB-lite"/>
    </source>
</evidence>
<organism evidence="3 4">
    <name type="scientific">Mortierella polycephala</name>
    <dbReference type="NCBI Taxonomy" id="41804"/>
    <lineage>
        <taxon>Eukaryota</taxon>
        <taxon>Fungi</taxon>
        <taxon>Fungi incertae sedis</taxon>
        <taxon>Mucoromycota</taxon>
        <taxon>Mortierellomycotina</taxon>
        <taxon>Mortierellomycetes</taxon>
        <taxon>Mortierellales</taxon>
        <taxon>Mortierellaceae</taxon>
        <taxon>Mortierella</taxon>
    </lineage>
</organism>
<evidence type="ECO:0000313" key="4">
    <source>
        <dbReference type="Proteomes" id="UP000726737"/>
    </source>
</evidence>
<proteinExistence type="predicted"/>
<gene>
    <name evidence="3" type="ORF">BG011_003796</name>
</gene>
<feature type="compositionally biased region" description="Low complexity" evidence="1">
    <location>
        <begin position="414"/>
        <end position="425"/>
    </location>
</feature>
<feature type="transmembrane region" description="Helical" evidence="2">
    <location>
        <begin position="99"/>
        <end position="122"/>
    </location>
</feature>
<feature type="compositionally biased region" description="Basic and acidic residues" evidence="1">
    <location>
        <begin position="152"/>
        <end position="170"/>
    </location>
</feature>
<keyword evidence="2" id="KW-0812">Transmembrane</keyword>
<feature type="region of interest" description="Disordered" evidence="1">
    <location>
        <begin position="132"/>
        <end position="192"/>
    </location>
</feature>
<keyword evidence="4" id="KW-1185">Reference proteome</keyword>
<accession>A0A9P6U3J2</accession>
<name>A0A9P6U3J2_9FUNG</name>
<feature type="region of interest" description="Disordered" evidence="1">
    <location>
        <begin position="314"/>
        <end position="376"/>
    </location>
</feature>
<reference evidence="3" key="1">
    <citation type="journal article" date="2020" name="Fungal Divers.">
        <title>Resolving the Mortierellaceae phylogeny through synthesis of multi-gene phylogenetics and phylogenomics.</title>
        <authorList>
            <person name="Vandepol N."/>
            <person name="Liber J."/>
            <person name="Desiro A."/>
            <person name="Na H."/>
            <person name="Kennedy M."/>
            <person name="Barry K."/>
            <person name="Grigoriev I.V."/>
            <person name="Miller A.N."/>
            <person name="O'Donnell K."/>
            <person name="Stajich J.E."/>
            <person name="Bonito G."/>
        </authorList>
    </citation>
    <scope>NUCLEOTIDE SEQUENCE</scope>
    <source>
        <strain evidence="3">KOD948</strain>
    </source>
</reference>
<sequence>MAQPPTTTTRAPVPTTNPPPLLTTTRAPVPTTQTIPPRNTTTISSVAPTSRTTTTIIVVPTTTVPKPISTTTTTASNRAIPTIGAGNATDGGDGMSGGAIAGLIVGALAVLIGSIFGGFMLLKQRKKRLDLVGRNNKRQSTGGRPYNQNRYSKTDMERPPMAAFRRENHGSRPNSGYAINGHDGSPLQPHSSLSLNAEQKSVAAESGLFDEKRFHAARAGVGAPRMPAGANGAGIGAGISPEGESNLQMNGGVYGPYSPENANPKSPMREGYDYRLQQPPRSVELNPEQLERERVLDLKQQERAMNMAATAEPTLLPTSPTFPSRTTPLGPSSSSHTLGHASFGGPHPPTLPHHQQSGSYYPHPPQHHYPEQHYANNYGTGEYGAYGPEYGNGEGDYYYGPQQQWGPPPPPGHGHPMQPLSQQYRPYPPHHHQQPYASPFIHPQRPMIPSYPHQDQQYPYHPTHASPALLPHDTPGPEGLQGSQEAGLTAFAASRETPQTAMSSVSQASSPLSPDSETMSSKPSPSNSVKDKGNTEPLHPQMQQNMGTIGGMLPNVQEKQQSQLQGQEQVPASLIVPGGDLHVGKEEYRTSVHGPQPLTPASGYNPAQDPANTTATSPPIPTSTKPKESLQSMNTE</sequence>
<feature type="compositionally biased region" description="Low complexity" evidence="1">
    <location>
        <begin position="557"/>
        <end position="569"/>
    </location>
</feature>
<feature type="compositionally biased region" description="Low complexity" evidence="1">
    <location>
        <begin position="503"/>
        <end position="516"/>
    </location>
</feature>
<feature type="compositionally biased region" description="Low complexity" evidence="1">
    <location>
        <begin position="314"/>
        <end position="329"/>
    </location>
</feature>
<feature type="compositionally biased region" description="Low complexity" evidence="1">
    <location>
        <begin position="394"/>
        <end position="405"/>
    </location>
</feature>
<comment type="caution">
    <text evidence="3">The sequence shown here is derived from an EMBL/GenBank/DDBJ whole genome shotgun (WGS) entry which is preliminary data.</text>
</comment>
<dbReference type="Proteomes" id="UP000726737">
    <property type="component" value="Unassembled WGS sequence"/>
</dbReference>
<feature type="compositionally biased region" description="Low complexity" evidence="1">
    <location>
        <begin position="22"/>
        <end position="48"/>
    </location>
</feature>
<keyword evidence="2" id="KW-1133">Transmembrane helix</keyword>
<keyword evidence="2" id="KW-0472">Membrane</keyword>
<evidence type="ECO:0000256" key="2">
    <source>
        <dbReference type="SAM" id="Phobius"/>
    </source>
</evidence>
<feature type="compositionally biased region" description="Low complexity" evidence="1">
    <location>
        <begin position="1"/>
        <end position="14"/>
    </location>
</feature>